<evidence type="ECO:0008006" key="3">
    <source>
        <dbReference type="Google" id="ProtNLM"/>
    </source>
</evidence>
<dbReference type="RefSeq" id="WP_165542238.1">
    <property type="nucleotide sequence ID" value="NZ_SHRV01000007.1"/>
</dbReference>
<organism evidence="1 2">
    <name type="scientific">Bifidobacterium longum subsp. longum</name>
    <dbReference type="NCBI Taxonomy" id="1679"/>
    <lineage>
        <taxon>Bacteria</taxon>
        <taxon>Bacillati</taxon>
        <taxon>Actinomycetota</taxon>
        <taxon>Actinomycetes</taxon>
        <taxon>Bifidobacteriales</taxon>
        <taxon>Bifidobacteriaceae</taxon>
        <taxon>Bifidobacterium</taxon>
    </lineage>
</organism>
<evidence type="ECO:0000313" key="1">
    <source>
        <dbReference type="EMBL" id="TCD74986.1"/>
    </source>
</evidence>
<dbReference type="EMBL" id="SHPM01000015">
    <property type="protein sequence ID" value="TCD74986.1"/>
    <property type="molecule type" value="Genomic_DNA"/>
</dbReference>
<dbReference type="AlphaFoldDB" id="A0A4R0S4P8"/>
<dbReference type="InterPro" id="IPR010982">
    <property type="entry name" value="Lambda_DNA-bd_dom_sf"/>
</dbReference>
<dbReference type="GO" id="GO:0003677">
    <property type="term" value="F:DNA binding"/>
    <property type="evidence" value="ECO:0007669"/>
    <property type="project" value="InterPro"/>
</dbReference>
<proteinExistence type="predicted"/>
<dbReference type="Proteomes" id="UP000293701">
    <property type="component" value="Unassembled WGS sequence"/>
</dbReference>
<gene>
    <name evidence="1" type="ORF">MCC10002_0704</name>
</gene>
<accession>A0A4R0S4P8</accession>
<protein>
    <recommendedName>
        <fullName evidence="3">XRE family transcriptional regulator</fullName>
    </recommendedName>
</protein>
<reference evidence="1 2" key="1">
    <citation type="journal article" date="2018" name="Sci. Rep.">
        <title>Genomic diversity and distribution of Bifidobacterium longum subsp. longum across the human lifespan.</title>
        <authorList>
            <person name="Odamaki T."/>
            <person name="Bottacini F."/>
            <person name="Kato K."/>
            <person name="Mitsuyama E."/>
            <person name="Yoshida K."/>
            <person name="Horigome A."/>
            <person name="Xiao J.Z."/>
            <person name="van Sinderen D."/>
        </authorList>
    </citation>
    <scope>NUCLEOTIDE SEQUENCE [LARGE SCALE GENOMIC DNA]</scope>
    <source>
        <strain evidence="1 2">MCC10002</strain>
    </source>
</reference>
<evidence type="ECO:0000313" key="2">
    <source>
        <dbReference type="Proteomes" id="UP000293701"/>
    </source>
</evidence>
<name>A0A4R0S4P8_BIFLL</name>
<comment type="caution">
    <text evidence="1">The sequence shown here is derived from an EMBL/GenBank/DDBJ whole genome shotgun (WGS) entry which is preliminary data.</text>
</comment>
<sequence length="95" mass="10265">MTNYPNGAYINHMVNQESTTKQVANKIAVALEAAKRSVKWLSDQSGTPYVTLRRQLSGKASISIGQIAVYADCLCVEPMTMLPDSFTALAGKEVA</sequence>
<dbReference type="SUPFAM" id="SSF47413">
    <property type="entry name" value="lambda repressor-like DNA-binding domains"/>
    <property type="match status" value="1"/>
</dbReference>